<dbReference type="PANTHER" id="PTHR36179">
    <property type="entry name" value="LUD_DOM DOMAIN-CONTAINING PROTEIN"/>
    <property type="match status" value="1"/>
</dbReference>
<dbReference type="Pfam" id="PF02589">
    <property type="entry name" value="LUD_dom"/>
    <property type="match status" value="1"/>
</dbReference>
<dbReference type="InterPro" id="IPR024185">
    <property type="entry name" value="FTHF_cligase-like_sf"/>
</dbReference>
<accession>A0A8T4KUS2</accession>
<name>A0A8T4KUS2_9ARCH</name>
<dbReference type="Gene3D" id="3.40.50.10420">
    <property type="entry name" value="NagB/RpiA/CoA transferase-like"/>
    <property type="match status" value="1"/>
</dbReference>
<dbReference type="AlphaFoldDB" id="A0A8T4KUS2"/>
<proteinExistence type="predicted"/>
<reference evidence="2" key="1">
    <citation type="submission" date="2021-03" db="EMBL/GenBank/DDBJ databases">
        <authorList>
            <person name="Jaffe A."/>
        </authorList>
    </citation>
    <scope>NUCLEOTIDE SEQUENCE</scope>
    <source>
        <strain evidence="2">RIFCSPHIGHO2_01_FULL_AR10_44_11</strain>
    </source>
</reference>
<sequence>MASEASIKKTMKALKGRGIDAEFVKTREEALKRLVESIPEGAEIMTGGSTTLEEIGFVDLLKSKRHKWKNLKDELLAEKDSEKQAELRKRSVTSEYFIGSVHAVAETGEVLVASASGSQIPAYSFSSDNIIWIVGAQKIVPTAEDAFRRVREHSLPLEDKRMKSIGYSGSTIGKLLVFEREILPNRKIRLIFVNEKLGF</sequence>
<dbReference type="EMBL" id="JAGVWD010000019">
    <property type="protein sequence ID" value="MBS3057282.1"/>
    <property type="molecule type" value="Genomic_DNA"/>
</dbReference>
<dbReference type="InterPro" id="IPR003741">
    <property type="entry name" value="LUD_dom"/>
</dbReference>
<protein>
    <submittedName>
        <fullName evidence="2">Lactate utilization protein</fullName>
    </submittedName>
</protein>
<organism evidence="2 3">
    <name type="scientific">Candidatus Iainarchaeum sp</name>
    <dbReference type="NCBI Taxonomy" id="3101447"/>
    <lineage>
        <taxon>Archaea</taxon>
        <taxon>Candidatus Iainarchaeota</taxon>
        <taxon>Candidatus Iainarchaeia</taxon>
        <taxon>Candidatus Iainarchaeales</taxon>
        <taxon>Candidatus Iainarchaeaceae</taxon>
        <taxon>Candidatus Iainarchaeum</taxon>
    </lineage>
</organism>
<dbReference type="Proteomes" id="UP000677687">
    <property type="component" value="Unassembled WGS sequence"/>
</dbReference>
<evidence type="ECO:0000313" key="3">
    <source>
        <dbReference type="Proteomes" id="UP000677687"/>
    </source>
</evidence>
<dbReference type="PANTHER" id="PTHR36179:SF2">
    <property type="entry name" value="LUD DOMAIN-CONTAINING PROTEIN"/>
    <property type="match status" value="1"/>
</dbReference>
<reference evidence="2" key="2">
    <citation type="submission" date="2021-05" db="EMBL/GenBank/DDBJ databases">
        <title>Protein family content uncovers lineage relationships and bacterial pathway maintenance mechanisms in DPANN archaea.</title>
        <authorList>
            <person name="Castelle C.J."/>
            <person name="Meheust R."/>
            <person name="Jaffe A.L."/>
            <person name="Seitz K."/>
            <person name="Gong X."/>
            <person name="Baker B.J."/>
            <person name="Banfield J.F."/>
        </authorList>
    </citation>
    <scope>NUCLEOTIDE SEQUENCE</scope>
    <source>
        <strain evidence="2">RIFCSPHIGHO2_01_FULL_AR10_44_11</strain>
    </source>
</reference>
<evidence type="ECO:0000259" key="1">
    <source>
        <dbReference type="Pfam" id="PF02589"/>
    </source>
</evidence>
<dbReference type="InterPro" id="IPR037171">
    <property type="entry name" value="NagB/RpiA_transferase-like"/>
</dbReference>
<feature type="domain" description="LUD" evidence="1">
    <location>
        <begin position="7"/>
        <end position="163"/>
    </location>
</feature>
<evidence type="ECO:0000313" key="2">
    <source>
        <dbReference type="EMBL" id="MBS3057282.1"/>
    </source>
</evidence>
<dbReference type="SUPFAM" id="SSF100950">
    <property type="entry name" value="NagB/RpiA/CoA transferase-like"/>
    <property type="match status" value="1"/>
</dbReference>
<comment type="caution">
    <text evidence="2">The sequence shown here is derived from an EMBL/GenBank/DDBJ whole genome shotgun (WGS) entry which is preliminary data.</text>
</comment>
<gene>
    <name evidence="2" type="ORF">J4415_01485</name>
</gene>